<evidence type="ECO:0000313" key="1">
    <source>
        <dbReference type="EMBL" id="WDH83760.1"/>
    </source>
</evidence>
<gene>
    <name evidence="1" type="ORF">PUW23_05900</name>
</gene>
<sequence>MMSSILDVFCTWNREVISVSGENSLYLLMEWRSGPPAKRQSKLMPKLLYRDVELLLKPEDGVVIKAVHGARAKETDAGWVLQMGSAYKGKTKTLLLELAVSSQSAGKKSVCSAYWSAFKTKQEQRVLLRREQIYLHISAHLGLMNKQPDPRVQKHVKLSETTGIMKQALRAFERGRTEEGCEIIKRHTDELLIMAVRSGDLEYYREAQILIQLGEYYQMTYEKLNDEHSDTVRESSGTYYLEEDEEDFMEKQAK</sequence>
<proteinExistence type="predicted"/>
<protein>
    <submittedName>
        <fullName evidence="1">Uncharacterized protein</fullName>
    </submittedName>
</protein>
<name>A0AAX3N4V9_9BACL</name>
<accession>A0AAX3N4V9</accession>
<dbReference type="AlphaFoldDB" id="A0AAX3N4V9"/>
<organism evidence="1 2">
    <name type="scientific">Paenibacillus urinalis</name>
    <dbReference type="NCBI Taxonomy" id="521520"/>
    <lineage>
        <taxon>Bacteria</taxon>
        <taxon>Bacillati</taxon>
        <taxon>Bacillota</taxon>
        <taxon>Bacilli</taxon>
        <taxon>Bacillales</taxon>
        <taxon>Paenibacillaceae</taxon>
        <taxon>Paenibacillus</taxon>
    </lineage>
</organism>
<dbReference type="Proteomes" id="UP001220962">
    <property type="component" value="Chromosome"/>
</dbReference>
<dbReference type="EMBL" id="CP118101">
    <property type="protein sequence ID" value="WDH83760.1"/>
    <property type="molecule type" value="Genomic_DNA"/>
</dbReference>
<dbReference type="RefSeq" id="WP_274359655.1">
    <property type="nucleotide sequence ID" value="NZ_CP118101.1"/>
</dbReference>
<reference evidence="1" key="1">
    <citation type="submission" date="2023-02" db="EMBL/GenBank/DDBJ databases">
        <title>Pathogen: clinical or host-associated sample.</title>
        <authorList>
            <person name="Hergert J."/>
            <person name="Casey R."/>
            <person name="Wagner J."/>
            <person name="Young E.L."/>
            <person name="Oakeson K.F."/>
        </authorList>
    </citation>
    <scope>NUCLEOTIDE SEQUENCE</scope>
    <source>
        <strain evidence="1">2022CK-00830</strain>
    </source>
</reference>
<evidence type="ECO:0000313" key="2">
    <source>
        <dbReference type="Proteomes" id="UP001220962"/>
    </source>
</evidence>